<comment type="similarity">
    <text evidence="1">Belongs to the sigma-70 factor family. ECF subfamily.</text>
</comment>
<dbReference type="GO" id="GO:0003677">
    <property type="term" value="F:DNA binding"/>
    <property type="evidence" value="ECO:0007669"/>
    <property type="project" value="InterPro"/>
</dbReference>
<dbReference type="NCBIfam" id="TIGR02937">
    <property type="entry name" value="sigma70-ECF"/>
    <property type="match status" value="1"/>
</dbReference>
<keyword evidence="2" id="KW-0805">Transcription regulation</keyword>
<dbReference type="InterPro" id="IPR036388">
    <property type="entry name" value="WH-like_DNA-bd_sf"/>
</dbReference>
<evidence type="ECO:0000259" key="6">
    <source>
        <dbReference type="Pfam" id="PF08281"/>
    </source>
</evidence>
<dbReference type="Pfam" id="PF04542">
    <property type="entry name" value="Sigma70_r2"/>
    <property type="match status" value="1"/>
</dbReference>
<evidence type="ECO:0000313" key="8">
    <source>
        <dbReference type="Proteomes" id="UP000824081"/>
    </source>
</evidence>
<feature type="domain" description="RNA polymerase sigma factor 70 region 4 type 2" evidence="6">
    <location>
        <begin position="120"/>
        <end position="171"/>
    </location>
</feature>
<comment type="caution">
    <text evidence="7">The sequence shown here is derived from an EMBL/GenBank/DDBJ whole genome shotgun (WGS) entry which is preliminary data.</text>
</comment>
<dbReference type="SUPFAM" id="SSF88946">
    <property type="entry name" value="Sigma2 domain of RNA polymerase sigma factors"/>
    <property type="match status" value="1"/>
</dbReference>
<dbReference type="PANTHER" id="PTHR43133">
    <property type="entry name" value="RNA POLYMERASE ECF-TYPE SIGMA FACTO"/>
    <property type="match status" value="1"/>
</dbReference>
<dbReference type="CDD" id="cd06171">
    <property type="entry name" value="Sigma70_r4"/>
    <property type="match status" value="1"/>
</dbReference>
<dbReference type="InterPro" id="IPR014284">
    <property type="entry name" value="RNA_pol_sigma-70_dom"/>
</dbReference>
<keyword evidence="3" id="KW-0731">Sigma factor</keyword>
<protein>
    <submittedName>
        <fullName evidence="7">RNA polymerase sigma factor</fullName>
    </submittedName>
</protein>
<gene>
    <name evidence="7" type="ORF">IAC57_04925</name>
</gene>
<accession>A0A9D1MFX8</accession>
<organism evidence="7 8">
    <name type="scientific">Candidatus Scatosoma pullistercoris</name>
    <dbReference type="NCBI Taxonomy" id="2840934"/>
    <lineage>
        <taxon>Bacteria</taxon>
        <taxon>Bacillati</taxon>
        <taxon>Bacillota</taxon>
        <taxon>Clostridia</taxon>
        <taxon>Candidatus Scatosoma</taxon>
    </lineage>
</organism>
<dbReference type="InterPro" id="IPR007627">
    <property type="entry name" value="RNA_pol_sigma70_r2"/>
</dbReference>
<feature type="domain" description="RNA polymerase sigma-70 region 2" evidence="5">
    <location>
        <begin position="27"/>
        <end position="90"/>
    </location>
</feature>
<proteinExistence type="inferred from homology"/>
<dbReference type="AlphaFoldDB" id="A0A9D1MFX8"/>
<evidence type="ECO:0000313" key="7">
    <source>
        <dbReference type="EMBL" id="HIU59429.1"/>
    </source>
</evidence>
<evidence type="ECO:0000259" key="5">
    <source>
        <dbReference type="Pfam" id="PF04542"/>
    </source>
</evidence>
<dbReference type="InterPro" id="IPR013324">
    <property type="entry name" value="RNA_pol_sigma_r3/r4-like"/>
</dbReference>
<dbReference type="Pfam" id="PF08281">
    <property type="entry name" value="Sigma70_r4_2"/>
    <property type="match status" value="1"/>
</dbReference>
<evidence type="ECO:0000256" key="1">
    <source>
        <dbReference type="ARBA" id="ARBA00010641"/>
    </source>
</evidence>
<keyword evidence="4" id="KW-0804">Transcription</keyword>
<name>A0A9D1MFX8_9FIRM</name>
<sequence>MERDGGADCYRRFLRGDKSGLEELLALYKRTLVLFIDGYVRDFALAEDIGVDVFFVLYRRKKPFDDTRGAAFKTYLFKIARNKALNALKHPSRRVLPLDERLRAESDAEGELLKKERAWAVREAMEKLPGDYREILYLRYFEELPPEEIARVTGRRKKQVYNLLARGRVAMKEILTAEDADDEG</sequence>
<dbReference type="SUPFAM" id="SSF88659">
    <property type="entry name" value="Sigma3 and sigma4 domains of RNA polymerase sigma factors"/>
    <property type="match status" value="1"/>
</dbReference>
<evidence type="ECO:0000256" key="4">
    <source>
        <dbReference type="ARBA" id="ARBA00023163"/>
    </source>
</evidence>
<reference evidence="7" key="1">
    <citation type="submission" date="2020-10" db="EMBL/GenBank/DDBJ databases">
        <authorList>
            <person name="Gilroy R."/>
        </authorList>
    </citation>
    <scope>NUCLEOTIDE SEQUENCE</scope>
    <source>
        <strain evidence="7">11687</strain>
    </source>
</reference>
<dbReference type="GO" id="GO:0016987">
    <property type="term" value="F:sigma factor activity"/>
    <property type="evidence" value="ECO:0007669"/>
    <property type="project" value="UniProtKB-KW"/>
</dbReference>
<dbReference type="InterPro" id="IPR013325">
    <property type="entry name" value="RNA_pol_sigma_r2"/>
</dbReference>
<reference evidence="7" key="2">
    <citation type="journal article" date="2021" name="PeerJ">
        <title>Extensive microbial diversity within the chicken gut microbiome revealed by metagenomics and culture.</title>
        <authorList>
            <person name="Gilroy R."/>
            <person name="Ravi A."/>
            <person name="Getino M."/>
            <person name="Pursley I."/>
            <person name="Horton D.L."/>
            <person name="Alikhan N.F."/>
            <person name="Baker D."/>
            <person name="Gharbi K."/>
            <person name="Hall N."/>
            <person name="Watson M."/>
            <person name="Adriaenssens E.M."/>
            <person name="Foster-Nyarko E."/>
            <person name="Jarju S."/>
            <person name="Secka A."/>
            <person name="Antonio M."/>
            <person name="Oren A."/>
            <person name="Chaudhuri R.R."/>
            <person name="La Ragione R."/>
            <person name="Hildebrand F."/>
            <person name="Pallen M.J."/>
        </authorList>
    </citation>
    <scope>NUCLEOTIDE SEQUENCE</scope>
    <source>
        <strain evidence="7">11687</strain>
    </source>
</reference>
<dbReference type="Gene3D" id="1.10.1740.10">
    <property type="match status" value="1"/>
</dbReference>
<dbReference type="InterPro" id="IPR013249">
    <property type="entry name" value="RNA_pol_sigma70_r4_t2"/>
</dbReference>
<dbReference type="Gene3D" id="1.10.10.10">
    <property type="entry name" value="Winged helix-like DNA-binding domain superfamily/Winged helix DNA-binding domain"/>
    <property type="match status" value="1"/>
</dbReference>
<dbReference type="PANTHER" id="PTHR43133:SF51">
    <property type="entry name" value="RNA POLYMERASE SIGMA FACTOR"/>
    <property type="match status" value="1"/>
</dbReference>
<evidence type="ECO:0000256" key="2">
    <source>
        <dbReference type="ARBA" id="ARBA00023015"/>
    </source>
</evidence>
<evidence type="ECO:0000256" key="3">
    <source>
        <dbReference type="ARBA" id="ARBA00023082"/>
    </source>
</evidence>
<dbReference type="InterPro" id="IPR039425">
    <property type="entry name" value="RNA_pol_sigma-70-like"/>
</dbReference>
<dbReference type="EMBL" id="DVMZ01000133">
    <property type="protein sequence ID" value="HIU59429.1"/>
    <property type="molecule type" value="Genomic_DNA"/>
</dbReference>
<dbReference type="GO" id="GO:0006352">
    <property type="term" value="P:DNA-templated transcription initiation"/>
    <property type="evidence" value="ECO:0007669"/>
    <property type="project" value="InterPro"/>
</dbReference>
<dbReference type="Proteomes" id="UP000824081">
    <property type="component" value="Unassembled WGS sequence"/>
</dbReference>